<accession>A0A8J3PPP4</accession>
<dbReference type="InterPro" id="IPR029058">
    <property type="entry name" value="AB_hydrolase_fold"/>
</dbReference>
<dbReference type="Pfam" id="PF12697">
    <property type="entry name" value="Abhydrolase_6"/>
    <property type="match status" value="1"/>
</dbReference>
<dbReference type="InterPro" id="IPR000073">
    <property type="entry name" value="AB_hydrolase_1"/>
</dbReference>
<reference evidence="2 3" key="1">
    <citation type="submission" date="2021-01" db="EMBL/GenBank/DDBJ databases">
        <title>Whole genome shotgun sequence of Planotetraspora kaengkrachanensis NBRC 104272.</title>
        <authorList>
            <person name="Komaki H."/>
            <person name="Tamura T."/>
        </authorList>
    </citation>
    <scope>NUCLEOTIDE SEQUENCE [LARGE SCALE GENOMIC DNA]</scope>
    <source>
        <strain evidence="2 3">NBRC 104272</strain>
    </source>
</reference>
<protein>
    <submittedName>
        <fullName evidence="2">Lysophospholipase</fullName>
    </submittedName>
</protein>
<evidence type="ECO:0000313" key="3">
    <source>
        <dbReference type="Proteomes" id="UP000630097"/>
    </source>
</evidence>
<organism evidence="2 3">
    <name type="scientific">Planotetraspora kaengkrachanensis</name>
    <dbReference type="NCBI Taxonomy" id="575193"/>
    <lineage>
        <taxon>Bacteria</taxon>
        <taxon>Bacillati</taxon>
        <taxon>Actinomycetota</taxon>
        <taxon>Actinomycetes</taxon>
        <taxon>Streptosporangiales</taxon>
        <taxon>Streptosporangiaceae</taxon>
        <taxon>Planotetraspora</taxon>
    </lineage>
</organism>
<dbReference type="Gene3D" id="3.40.50.1820">
    <property type="entry name" value="alpha/beta hydrolase"/>
    <property type="match status" value="1"/>
</dbReference>
<evidence type="ECO:0000259" key="1">
    <source>
        <dbReference type="Pfam" id="PF12697"/>
    </source>
</evidence>
<proteinExistence type="predicted"/>
<dbReference type="GO" id="GO:0003824">
    <property type="term" value="F:catalytic activity"/>
    <property type="evidence" value="ECO:0007669"/>
    <property type="project" value="UniProtKB-ARBA"/>
</dbReference>
<name>A0A8J3PPP4_9ACTN</name>
<comment type="caution">
    <text evidence="2">The sequence shown here is derived from an EMBL/GenBank/DDBJ whole genome shotgun (WGS) entry which is preliminary data.</text>
</comment>
<dbReference type="AlphaFoldDB" id="A0A8J3PPP4"/>
<dbReference type="SUPFAM" id="SSF53474">
    <property type="entry name" value="alpha/beta-Hydrolases"/>
    <property type="match status" value="1"/>
</dbReference>
<dbReference type="RefSeq" id="WP_203881396.1">
    <property type="nucleotide sequence ID" value="NZ_BAABHH010000003.1"/>
</dbReference>
<dbReference type="EMBL" id="BONV01000003">
    <property type="protein sequence ID" value="GIG77881.1"/>
    <property type="molecule type" value="Genomic_DNA"/>
</dbReference>
<gene>
    <name evidence="2" type="ORF">Pka01_10080</name>
</gene>
<dbReference type="Proteomes" id="UP000630097">
    <property type="component" value="Unassembled WGS sequence"/>
</dbReference>
<keyword evidence="3" id="KW-1185">Reference proteome</keyword>
<feature type="domain" description="AB hydrolase-1" evidence="1">
    <location>
        <begin position="5"/>
        <end position="221"/>
    </location>
</feature>
<evidence type="ECO:0000313" key="2">
    <source>
        <dbReference type="EMBL" id="GIG77881.1"/>
    </source>
</evidence>
<dbReference type="PANTHER" id="PTHR43689">
    <property type="entry name" value="HYDROLASE"/>
    <property type="match status" value="1"/>
</dbReference>
<dbReference type="PANTHER" id="PTHR43689:SF8">
    <property type="entry name" value="ALPHA_BETA-HYDROLASES SUPERFAMILY PROTEIN"/>
    <property type="match status" value="1"/>
</dbReference>
<sequence length="258" mass="26745">MALPIVFIHGIRVSGTMWDPVRSHLTGPSAAPDLPGHGSRRGMPYDMDAACAVVAECIRGLGGRALVVGFSLGGYVAIATAARHPGLVAGLVAMGCTARPTGRRATNYRLAGRLAARAPSLAGRLSVYGFRRTLPGPTAEAFSAGGLACEVIPSVVESVTAEDPVASLAAYPGRVWLVNGSRDPFRADELEFLRACAHGSLTWLPARNHLSVLADPAAIADLVEGAARAAASVSPVTSFAQTPSVHQNAVFLPKYGQK</sequence>